<evidence type="ECO:0000313" key="1">
    <source>
        <dbReference type="EMBL" id="GAA2089411.1"/>
    </source>
</evidence>
<dbReference type="RefSeq" id="WP_344550745.1">
    <property type="nucleotide sequence ID" value="NZ_BAAANS010000005.1"/>
</dbReference>
<organism evidence="1 2">
    <name type="scientific">Kitasatospora saccharophila</name>
    <dbReference type="NCBI Taxonomy" id="407973"/>
    <lineage>
        <taxon>Bacteria</taxon>
        <taxon>Bacillati</taxon>
        <taxon>Actinomycetota</taxon>
        <taxon>Actinomycetes</taxon>
        <taxon>Kitasatosporales</taxon>
        <taxon>Streptomycetaceae</taxon>
        <taxon>Kitasatospora</taxon>
    </lineage>
</organism>
<evidence type="ECO:0000313" key="2">
    <source>
        <dbReference type="Proteomes" id="UP001500897"/>
    </source>
</evidence>
<protein>
    <recommendedName>
        <fullName evidence="3">Excreted virulence factor EspC (Type VII ESX diderm)</fullName>
    </recommendedName>
</protein>
<name>A0ABN2WCS8_9ACTN</name>
<dbReference type="Pfam" id="PF10824">
    <property type="entry name" value="T7SS_ESX_EspC"/>
    <property type="match status" value="1"/>
</dbReference>
<proteinExistence type="predicted"/>
<reference evidence="1 2" key="1">
    <citation type="journal article" date="2019" name="Int. J. Syst. Evol. Microbiol.">
        <title>The Global Catalogue of Microorganisms (GCM) 10K type strain sequencing project: providing services to taxonomists for standard genome sequencing and annotation.</title>
        <authorList>
            <consortium name="The Broad Institute Genomics Platform"/>
            <consortium name="The Broad Institute Genome Sequencing Center for Infectious Disease"/>
            <person name="Wu L."/>
            <person name="Ma J."/>
        </authorList>
    </citation>
    <scope>NUCLEOTIDE SEQUENCE [LARGE SCALE GENOMIC DNA]</scope>
    <source>
        <strain evidence="1 2">JCM 14559</strain>
    </source>
</reference>
<evidence type="ECO:0008006" key="3">
    <source>
        <dbReference type="Google" id="ProtNLM"/>
    </source>
</evidence>
<dbReference type="EMBL" id="BAAANS010000005">
    <property type="protein sequence ID" value="GAA2089411.1"/>
    <property type="molecule type" value="Genomic_DNA"/>
</dbReference>
<dbReference type="Proteomes" id="UP001500897">
    <property type="component" value="Unassembled WGS sequence"/>
</dbReference>
<dbReference type="InterPro" id="IPR022536">
    <property type="entry name" value="EspC"/>
</dbReference>
<accession>A0ABN2WCS8</accession>
<sequence>MSGYVSEPERLPVAANELDEGADKLSAANAGFGESDAAARRHGEWAVGKSLGDCARRWEGETGRTVAAMRALGEGLRVTAANYGRQEDAVAEQFRRAAVLLEGNG</sequence>
<comment type="caution">
    <text evidence="1">The sequence shown here is derived from an EMBL/GenBank/DDBJ whole genome shotgun (WGS) entry which is preliminary data.</text>
</comment>
<gene>
    <name evidence="1" type="ORF">GCM10009759_12280</name>
</gene>
<keyword evidence="2" id="KW-1185">Reference proteome</keyword>